<feature type="region of interest" description="Disordered" evidence="7">
    <location>
        <begin position="767"/>
        <end position="789"/>
    </location>
</feature>
<feature type="compositionally biased region" description="Low complexity" evidence="7">
    <location>
        <begin position="773"/>
        <end position="789"/>
    </location>
</feature>
<keyword evidence="10" id="KW-1185">Reference proteome</keyword>
<reference evidence="10" key="1">
    <citation type="submission" date="2024-07" db="EMBL/GenBank/DDBJ databases">
        <title>Two chromosome-level genome assemblies of Korean endemic species Abeliophyllum distichum and Forsythia ovata (Oleaceae).</title>
        <authorList>
            <person name="Jang H."/>
        </authorList>
    </citation>
    <scope>NUCLEOTIDE SEQUENCE [LARGE SCALE GENOMIC DNA]</scope>
</reference>
<comment type="similarity">
    <text evidence="2">Belongs to the UPL family. K-HECT subfamily.</text>
</comment>
<dbReference type="PANTHER" id="PTHR45670:SF10">
    <property type="entry name" value="E3 UBIQUITIN-PROTEIN LIGASE UPL4"/>
    <property type="match status" value="1"/>
</dbReference>
<dbReference type="SUPFAM" id="SSF48371">
    <property type="entry name" value="ARM repeat"/>
    <property type="match status" value="1"/>
</dbReference>
<dbReference type="SUPFAM" id="SSF56204">
    <property type="entry name" value="Hect, E3 ligase catalytic domain"/>
    <property type="match status" value="1"/>
</dbReference>
<dbReference type="EMBL" id="JBFOLK010000010">
    <property type="protein sequence ID" value="KAL2481452.1"/>
    <property type="molecule type" value="Genomic_DNA"/>
</dbReference>
<feature type="compositionally biased region" description="Polar residues" evidence="7">
    <location>
        <begin position="22"/>
        <end position="41"/>
    </location>
</feature>
<dbReference type="InterPro" id="IPR000569">
    <property type="entry name" value="HECT_dom"/>
</dbReference>
<comment type="caution">
    <text evidence="9">The sequence shown here is derived from an EMBL/GenBank/DDBJ whole genome shotgun (WGS) entry which is preliminary data.</text>
</comment>
<dbReference type="InterPro" id="IPR045322">
    <property type="entry name" value="HECTD1/TRIP12-like"/>
</dbReference>
<evidence type="ECO:0000313" key="10">
    <source>
        <dbReference type="Proteomes" id="UP001604336"/>
    </source>
</evidence>
<dbReference type="InterPro" id="IPR011989">
    <property type="entry name" value="ARM-like"/>
</dbReference>
<dbReference type="CDD" id="cd00078">
    <property type="entry name" value="HECTc"/>
    <property type="match status" value="1"/>
</dbReference>
<feature type="compositionally biased region" description="Basic and acidic residues" evidence="7">
    <location>
        <begin position="831"/>
        <end position="840"/>
    </location>
</feature>
<dbReference type="Pfam" id="PF00632">
    <property type="entry name" value="HECT"/>
    <property type="match status" value="1"/>
</dbReference>
<evidence type="ECO:0000256" key="5">
    <source>
        <dbReference type="ARBA" id="ARBA00022786"/>
    </source>
</evidence>
<evidence type="ECO:0000256" key="7">
    <source>
        <dbReference type="SAM" id="MobiDB-lite"/>
    </source>
</evidence>
<keyword evidence="5 6" id="KW-0833">Ubl conjugation pathway</keyword>
<dbReference type="GO" id="GO:0061630">
    <property type="term" value="F:ubiquitin protein ligase activity"/>
    <property type="evidence" value="ECO:0007669"/>
    <property type="project" value="UniProtKB-EC"/>
</dbReference>
<evidence type="ECO:0000256" key="3">
    <source>
        <dbReference type="ARBA" id="ARBA00012485"/>
    </source>
</evidence>
<evidence type="ECO:0000313" key="9">
    <source>
        <dbReference type="EMBL" id="KAL2481452.1"/>
    </source>
</evidence>
<organism evidence="9 10">
    <name type="scientific">Abeliophyllum distichum</name>
    <dbReference type="NCBI Taxonomy" id="126358"/>
    <lineage>
        <taxon>Eukaryota</taxon>
        <taxon>Viridiplantae</taxon>
        <taxon>Streptophyta</taxon>
        <taxon>Embryophyta</taxon>
        <taxon>Tracheophyta</taxon>
        <taxon>Spermatophyta</taxon>
        <taxon>Magnoliopsida</taxon>
        <taxon>eudicotyledons</taxon>
        <taxon>Gunneridae</taxon>
        <taxon>Pentapetalae</taxon>
        <taxon>asterids</taxon>
        <taxon>lamiids</taxon>
        <taxon>Lamiales</taxon>
        <taxon>Oleaceae</taxon>
        <taxon>Forsythieae</taxon>
        <taxon>Abeliophyllum</taxon>
    </lineage>
</organism>
<feature type="compositionally biased region" description="Basic and acidic residues" evidence="7">
    <location>
        <begin position="60"/>
        <end position="72"/>
    </location>
</feature>
<name>A0ABD1QZ34_9LAMI</name>
<dbReference type="SMART" id="SM00119">
    <property type="entry name" value="HECTc"/>
    <property type="match status" value="1"/>
</dbReference>
<evidence type="ECO:0000256" key="2">
    <source>
        <dbReference type="ARBA" id="ARBA00006331"/>
    </source>
</evidence>
<protein>
    <recommendedName>
        <fullName evidence="3">HECT-type E3 ubiquitin transferase</fullName>
        <ecNumber evidence="3">2.3.2.26</ecNumber>
    </recommendedName>
</protein>
<comment type="catalytic activity">
    <reaction evidence="1">
        <text>S-ubiquitinyl-[E2 ubiquitin-conjugating enzyme]-L-cysteine + [acceptor protein]-L-lysine = [E2 ubiquitin-conjugating enzyme]-L-cysteine + N(6)-ubiquitinyl-[acceptor protein]-L-lysine.</text>
        <dbReference type="EC" id="2.3.2.26"/>
    </reaction>
</comment>
<proteinExistence type="inferred from homology"/>
<dbReference type="Proteomes" id="UP001604336">
    <property type="component" value="Unassembled WGS sequence"/>
</dbReference>
<feature type="region of interest" description="Disordered" evidence="7">
    <location>
        <begin position="831"/>
        <end position="853"/>
    </location>
</feature>
<evidence type="ECO:0000256" key="4">
    <source>
        <dbReference type="ARBA" id="ARBA00022679"/>
    </source>
</evidence>
<dbReference type="Gene3D" id="3.30.2410.10">
    <property type="entry name" value="Hect, E3 ligase catalytic domain"/>
    <property type="match status" value="1"/>
</dbReference>
<dbReference type="InterPro" id="IPR035983">
    <property type="entry name" value="Hect_E3_ubiquitin_ligase"/>
</dbReference>
<dbReference type="EC" id="2.3.2.26" evidence="3"/>
<evidence type="ECO:0000256" key="1">
    <source>
        <dbReference type="ARBA" id="ARBA00000885"/>
    </source>
</evidence>
<dbReference type="PANTHER" id="PTHR45670">
    <property type="entry name" value="E3 UBIQUITIN-PROTEIN LIGASE TRIP12"/>
    <property type="match status" value="1"/>
</dbReference>
<dbReference type="PROSITE" id="PS50237">
    <property type="entry name" value="HECT"/>
    <property type="match status" value="1"/>
</dbReference>
<evidence type="ECO:0000256" key="6">
    <source>
        <dbReference type="PROSITE-ProRule" id="PRU00104"/>
    </source>
</evidence>
<dbReference type="InterPro" id="IPR016024">
    <property type="entry name" value="ARM-type_fold"/>
</dbReference>
<keyword evidence="4" id="KW-0808">Transferase</keyword>
<feature type="active site" description="Glycyl thioester intermediate" evidence="6">
    <location>
        <position position="1434"/>
    </location>
</feature>
<accession>A0ABD1QZ34</accession>
<dbReference type="FunFam" id="3.30.2410.10:FF:000007">
    <property type="entry name" value="Putative E3 ubiquitin-protein ligase HECTD1"/>
    <property type="match status" value="1"/>
</dbReference>
<feature type="domain" description="HECT" evidence="8">
    <location>
        <begin position="1111"/>
        <end position="1467"/>
    </location>
</feature>
<dbReference type="Gene3D" id="3.90.1750.10">
    <property type="entry name" value="Hect, E3 ligase catalytic domains"/>
    <property type="match status" value="1"/>
</dbReference>
<dbReference type="InterPro" id="IPR057948">
    <property type="entry name" value="TPR_TRIP12_N"/>
</dbReference>
<feature type="region of interest" description="Disordered" evidence="7">
    <location>
        <begin position="20"/>
        <end position="74"/>
    </location>
</feature>
<evidence type="ECO:0000259" key="8">
    <source>
        <dbReference type="PROSITE" id="PS50237"/>
    </source>
</evidence>
<dbReference type="Gene3D" id="1.25.10.10">
    <property type="entry name" value="Leucine-rich Repeat Variant"/>
    <property type="match status" value="1"/>
</dbReference>
<sequence length="1467" mass="165242">MENRGQKRIEAVEELPVDKRACSSSEFRPSASTSSSQTPICSTPEVDVETDTMSWTSRSTRSEKNGEKESAHDPYVSSYSVRGYYRPQSRDDQSQYDKILSNLCEEVDDCMQLACLTELCELLSFATDGSLSSLMVDSLSPILVKLTRHESNPDIVLLALRAITYLSDGNPWSSSFLVRHDVVPALCQRLMAIEYLDVAEQCLQALEKISREQPLACLQSGAIMSVLRYVDFFSTSVQRVALSTVVNTCRKLSSERPLLFMEAVPIMCSLLQYEDGQLVESVVICLIKIVEQVSHSSDVLDELCNYGLVQQVVRLIDLKSQITLSQPTYLGLIRSLVKLVSGSTVALKSLFDFNISGILKDMLSTYDLSHGMQSTSMVDGHHSQMHTVLKLLNELLPTVARKQDAQLTSDKEDFLMDRADILQKFQADLLPILIQVVKSGVDMYVCYRCLSVIDKLVCFRKSDMLLNVLQTANFSSFLAGVLTGKDHHMILLALQIVDAVLLKLPRDFLHSFIKEGGLFAIDALLSPDKCSQSTSPVFNRMQLAEDGSQKAASQGFQICPCLAFDEGQSSKSPETWTCKLQSDTIQNLAKHIRTKYFSIESLNPEKGVTNVLQKLRTLSTALTAMVDRSLNDVASTQREEDIYHILHQMVSEFYGKYPISTFEVVESGIIKALVNYLSNGQHLREKADNDGHLSRIVEKRFEIFGLLLFSFADPALEEFPLLMLIRRLQSALSSVETFPVTSSCTFKMRNSYATVPHGRNTSYPCLKEKESSCSHSPSASSHSQGKSPKFMVSNKMVNEEKPDIPFSSPGETTSFDWTIDATDVTDVHREPVEREQHSSFEDDGSANTDQQGFCDDEDASPKLLFYLEGQQLDCELTLYQSILKQQNKTAHDIISSAMLWTRTYKIVYRRPVKSKLSSPEHSDNESQCFSFSRRALFYNRIPFFPGMFVSEVELERSNPTYDILYLLRSLEGINRFRFHLISRKRECAFGEGREDDLDKFNVAVYDVPQNEFVNSKLTEKLEQQMRDPSTVSAGAMPSWCTQLMACCPFLFGFEARFKYFHLAALGQSPVETHKLSRRNIGGSSSRQQNSGNFVRAKFLVHRNKILDSASRMMDLHANQKVVLEVEYNEEVGTGLGPTLEFYTLVCHEFQRSGLGMWRDDHVSHDCTKSLEAATSVSLASPFGLFPRPWLPSLSTSSGIEFSELIRKFVLLGQIVAKAVHEKRVLDLPLSKAFYKLILEKELTVYDILSFDPGFGKLDLCFRNTRVEDLYLDFTLPGYPDYALIAASDKMVNLFNLEEYVSLIVDATIKSGISRQMEAFKSGFDQVFPIRHLNVFTEEELEHLLCGEHISWNSDELLDNIKVDHGYTVSSPPVINLLEIVREFDHEQQRAFLQFVTGAPRLPSGGLASLKPKLTIVRKHCSTQTDANLPSVMTCVNYLKLPPYSSKEIMKEKLLYAITEGLGSFHLS</sequence>
<dbReference type="Pfam" id="PF25579">
    <property type="entry name" value="TPR_TRIP12_N"/>
    <property type="match status" value="1"/>
</dbReference>
<gene>
    <name evidence="9" type="ORF">Adt_34418</name>
</gene>